<keyword evidence="2" id="KW-0808">Transferase</keyword>
<evidence type="ECO:0000259" key="9">
    <source>
        <dbReference type="PROSITE" id="PS50878"/>
    </source>
</evidence>
<dbReference type="PROSITE" id="PS50878">
    <property type="entry name" value="RT_POL"/>
    <property type="match status" value="1"/>
</dbReference>
<feature type="region of interest" description="Disordered" evidence="8">
    <location>
        <begin position="1"/>
        <end position="26"/>
    </location>
</feature>
<keyword evidence="3" id="KW-0548">Nucleotidyltransferase</keyword>
<feature type="region of interest" description="Disordered" evidence="8">
    <location>
        <begin position="268"/>
        <end position="323"/>
    </location>
</feature>
<dbReference type="Proteomes" id="UP000663828">
    <property type="component" value="Unassembled WGS sequence"/>
</dbReference>
<dbReference type="FunFam" id="1.10.340.70:FF:000001">
    <property type="entry name" value="Retrovirus-related Pol polyprotein from transposon gypsy-like Protein"/>
    <property type="match status" value="1"/>
</dbReference>
<dbReference type="GO" id="GO:0015074">
    <property type="term" value="P:DNA integration"/>
    <property type="evidence" value="ECO:0007669"/>
    <property type="project" value="InterPro"/>
</dbReference>
<evidence type="ECO:0000256" key="2">
    <source>
        <dbReference type="ARBA" id="ARBA00022679"/>
    </source>
</evidence>
<feature type="region of interest" description="Disordered" evidence="8">
    <location>
        <begin position="1118"/>
        <end position="1138"/>
    </location>
</feature>
<dbReference type="Pfam" id="PF00078">
    <property type="entry name" value="RVT_1"/>
    <property type="match status" value="1"/>
</dbReference>
<dbReference type="InterPro" id="IPR012337">
    <property type="entry name" value="RNaseH-like_sf"/>
</dbReference>
<dbReference type="InterPro" id="IPR043128">
    <property type="entry name" value="Rev_trsase/Diguanyl_cyclase"/>
</dbReference>
<dbReference type="Pfam" id="PF03732">
    <property type="entry name" value="Retrotrans_gag"/>
    <property type="match status" value="1"/>
</dbReference>
<dbReference type="InterPro" id="IPR036875">
    <property type="entry name" value="Znf_CCHC_sf"/>
</dbReference>
<dbReference type="GO" id="GO:0008270">
    <property type="term" value="F:zinc ion binding"/>
    <property type="evidence" value="ECO:0007669"/>
    <property type="project" value="InterPro"/>
</dbReference>
<dbReference type="EMBL" id="CAJNOR010001068">
    <property type="protein sequence ID" value="CAF1068282.1"/>
    <property type="molecule type" value="Genomic_DNA"/>
</dbReference>
<dbReference type="Gene3D" id="3.30.420.10">
    <property type="entry name" value="Ribonuclease H-like superfamily/Ribonuclease H"/>
    <property type="match status" value="1"/>
</dbReference>
<dbReference type="InterPro" id="IPR005162">
    <property type="entry name" value="Retrotrans_gag_dom"/>
</dbReference>
<organism evidence="11 12">
    <name type="scientific">Adineta ricciae</name>
    <name type="common">Rotifer</name>
    <dbReference type="NCBI Taxonomy" id="249248"/>
    <lineage>
        <taxon>Eukaryota</taxon>
        <taxon>Metazoa</taxon>
        <taxon>Spiralia</taxon>
        <taxon>Gnathifera</taxon>
        <taxon>Rotifera</taxon>
        <taxon>Eurotatoria</taxon>
        <taxon>Bdelloidea</taxon>
        <taxon>Adinetida</taxon>
        <taxon>Adinetidae</taxon>
        <taxon>Adineta</taxon>
    </lineage>
</organism>
<reference evidence="11" key="1">
    <citation type="submission" date="2021-02" db="EMBL/GenBank/DDBJ databases">
        <authorList>
            <person name="Nowell W R."/>
        </authorList>
    </citation>
    <scope>NUCLEOTIDE SEQUENCE</scope>
</reference>
<dbReference type="Pfam" id="PF13975">
    <property type="entry name" value="gag-asp_proteas"/>
    <property type="match status" value="1"/>
</dbReference>
<accession>A0A814LNL9</accession>
<evidence type="ECO:0000313" key="12">
    <source>
        <dbReference type="Proteomes" id="UP000663828"/>
    </source>
</evidence>
<feature type="compositionally biased region" description="Basic and acidic residues" evidence="8">
    <location>
        <begin position="1172"/>
        <end position="1185"/>
    </location>
</feature>
<dbReference type="InterPro" id="IPR001584">
    <property type="entry name" value="Integrase_cat-core"/>
</dbReference>
<evidence type="ECO:0000256" key="3">
    <source>
        <dbReference type="ARBA" id="ARBA00022695"/>
    </source>
</evidence>
<dbReference type="EC" id="2.7.7.49" evidence="1"/>
<dbReference type="Pfam" id="PF17917">
    <property type="entry name" value="RT_RNaseH"/>
    <property type="match status" value="1"/>
</dbReference>
<evidence type="ECO:0000259" key="10">
    <source>
        <dbReference type="PROSITE" id="PS50994"/>
    </source>
</evidence>
<dbReference type="CDD" id="cd00303">
    <property type="entry name" value="retropepsin_like"/>
    <property type="match status" value="1"/>
</dbReference>
<evidence type="ECO:0000256" key="1">
    <source>
        <dbReference type="ARBA" id="ARBA00012493"/>
    </source>
</evidence>
<dbReference type="GO" id="GO:0004519">
    <property type="term" value="F:endonuclease activity"/>
    <property type="evidence" value="ECO:0007669"/>
    <property type="project" value="UniProtKB-KW"/>
</dbReference>
<dbReference type="PANTHER" id="PTHR37984">
    <property type="entry name" value="PROTEIN CBG26694"/>
    <property type="match status" value="1"/>
</dbReference>
<dbReference type="SUPFAM" id="SSF50630">
    <property type="entry name" value="Acid proteases"/>
    <property type="match status" value="1"/>
</dbReference>
<dbReference type="CDD" id="cd09274">
    <property type="entry name" value="RNase_HI_RT_Ty3"/>
    <property type="match status" value="1"/>
</dbReference>
<dbReference type="SUPFAM" id="SSF56672">
    <property type="entry name" value="DNA/RNA polymerases"/>
    <property type="match status" value="1"/>
</dbReference>
<keyword evidence="6" id="KW-0378">Hydrolase</keyword>
<dbReference type="GO" id="GO:0003964">
    <property type="term" value="F:RNA-directed DNA polymerase activity"/>
    <property type="evidence" value="ECO:0007669"/>
    <property type="project" value="UniProtKB-KW"/>
</dbReference>
<dbReference type="GO" id="GO:0006508">
    <property type="term" value="P:proteolysis"/>
    <property type="evidence" value="ECO:0007669"/>
    <property type="project" value="InterPro"/>
</dbReference>
<dbReference type="Pfam" id="PF00665">
    <property type="entry name" value="rve"/>
    <property type="match status" value="1"/>
</dbReference>
<evidence type="ECO:0000256" key="5">
    <source>
        <dbReference type="ARBA" id="ARBA00022759"/>
    </source>
</evidence>
<dbReference type="Gene3D" id="1.10.340.70">
    <property type="match status" value="1"/>
</dbReference>
<feature type="region of interest" description="Disordered" evidence="8">
    <location>
        <begin position="1159"/>
        <end position="1185"/>
    </location>
</feature>
<dbReference type="Gene3D" id="4.10.60.10">
    <property type="entry name" value="Zinc finger, CCHC-type"/>
    <property type="match status" value="1"/>
</dbReference>
<evidence type="ECO:0000256" key="8">
    <source>
        <dbReference type="SAM" id="MobiDB-lite"/>
    </source>
</evidence>
<dbReference type="InterPro" id="IPR041373">
    <property type="entry name" value="RT_RNaseH"/>
</dbReference>
<dbReference type="InterPro" id="IPR050951">
    <property type="entry name" value="Retrovirus_Pol_polyprotein"/>
</dbReference>
<evidence type="ECO:0000256" key="4">
    <source>
        <dbReference type="ARBA" id="ARBA00022722"/>
    </source>
</evidence>
<dbReference type="Pfam" id="PF17921">
    <property type="entry name" value="Integrase_H2C2"/>
    <property type="match status" value="1"/>
</dbReference>
<dbReference type="InterPro" id="IPR041588">
    <property type="entry name" value="Integrase_H2C2"/>
</dbReference>
<keyword evidence="4" id="KW-0540">Nuclease</keyword>
<feature type="compositionally biased region" description="Polar residues" evidence="8">
    <location>
        <begin position="1"/>
        <end position="17"/>
    </location>
</feature>
<protein>
    <recommendedName>
        <fullName evidence="1">RNA-directed DNA polymerase</fullName>
        <ecNumber evidence="1">2.7.7.49</ecNumber>
    </recommendedName>
</protein>
<dbReference type="Gene3D" id="2.40.70.10">
    <property type="entry name" value="Acid Proteases"/>
    <property type="match status" value="1"/>
</dbReference>
<dbReference type="GO" id="GO:0004190">
    <property type="term" value="F:aspartic-type endopeptidase activity"/>
    <property type="evidence" value="ECO:0007669"/>
    <property type="project" value="InterPro"/>
</dbReference>
<dbReference type="GO" id="GO:0003676">
    <property type="term" value="F:nucleic acid binding"/>
    <property type="evidence" value="ECO:0007669"/>
    <property type="project" value="InterPro"/>
</dbReference>
<dbReference type="InterPro" id="IPR001969">
    <property type="entry name" value="Aspartic_peptidase_AS"/>
</dbReference>
<evidence type="ECO:0000256" key="6">
    <source>
        <dbReference type="ARBA" id="ARBA00022801"/>
    </source>
</evidence>
<evidence type="ECO:0000313" key="11">
    <source>
        <dbReference type="EMBL" id="CAF1068282.1"/>
    </source>
</evidence>
<keyword evidence="7" id="KW-0695">RNA-directed DNA polymerase</keyword>
<feature type="domain" description="Integrase catalytic" evidence="10">
    <location>
        <begin position="1307"/>
        <end position="1471"/>
    </location>
</feature>
<dbReference type="CDD" id="cd01647">
    <property type="entry name" value="RT_LTR"/>
    <property type="match status" value="1"/>
</dbReference>
<dbReference type="Gene3D" id="3.30.70.270">
    <property type="match status" value="2"/>
</dbReference>
<dbReference type="SUPFAM" id="SSF53098">
    <property type="entry name" value="Ribonuclease H-like"/>
    <property type="match status" value="1"/>
</dbReference>
<comment type="caution">
    <text evidence="11">The sequence shown here is derived from an EMBL/GenBank/DDBJ whole genome shotgun (WGS) entry which is preliminary data.</text>
</comment>
<dbReference type="SUPFAM" id="SSF57756">
    <property type="entry name" value="Retrovirus zinc finger-like domains"/>
    <property type="match status" value="1"/>
</dbReference>
<feature type="domain" description="Reverse transcriptase" evidence="9">
    <location>
        <begin position="718"/>
        <end position="897"/>
    </location>
</feature>
<feature type="non-terminal residue" evidence="11">
    <location>
        <position position="1"/>
    </location>
</feature>
<gene>
    <name evidence="11" type="ORF">XAT740_LOCUS16665</name>
</gene>
<dbReference type="FunFam" id="3.30.420.10:FF:000032">
    <property type="entry name" value="Retrovirus-related Pol polyprotein from transposon 297-like Protein"/>
    <property type="match status" value="1"/>
</dbReference>
<dbReference type="PANTHER" id="PTHR37984:SF5">
    <property type="entry name" value="PROTEIN NYNRIN-LIKE"/>
    <property type="match status" value="1"/>
</dbReference>
<keyword evidence="5" id="KW-0255">Endonuclease</keyword>
<dbReference type="FunFam" id="3.10.20.370:FF:000001">
    <property type="entry name" value="Retrovirus-related Pol polyprotein from transposon 17.6-like protein"/>
    <property type="match status" value="1"/>
</dbReference>
<proteinExistence type="predicted"/>
<keyword evidence="12" id="KW-1185">Reference proteome</keyword>
<sequence length="1593" mass="183787">SHTLQNEPNTDLNTLSSPEEEEEQINHTTATTVHITSTQASTQTRINNNVNNHQMVDQTLLARARKARYDDLPNFSGHPSEDAERFLKSIKNITKANNDPVDPMFLEIVRGKLTQSAGLWFDDNESQFNRWSDFETAFRNRYFSTTNVNTKFDKLSQRKQQPDESVTAYYDDIITLCREVDPNMTDTIIIQHLMKGINPEFRKELTRRQTAIATLPEFLRIAKLEQDLHEVFTQSQEVIIQPEAYPMYHLGSADNRNISRKIPGYGQQLRNSWSQNSRSIPMKSSDQNRNSYSKVPQITSIRKQTSNPTTETALDQNNQTPHQSCKVCGKQNHRSIDCFKKRQSGCFNCGQGHPVRNFEKPSPSTSPIYIKIQVNDQPTEAIVDTGSAITIIHQNLLKKIPHKNFIYKTRECQTANSTPLHIIGHIELEIKLRNVKTHIIANVATNLITKLLLGNDWINLNHVHLFGDQQHLTIPDQNGQPIRIPYEEYTNLSYPALLTNEVTLEPYSQTLVEVQTQLTNATDVIFEPNKQYNARLIFMPCTLLDIPNNTAKILIMNGQNNQRTLSKHTRIGTFFREPELIACLTSTQSKRDKRQEPLVLAIQTKSNMSTYNLRCDECKEEFLSGNDLQKHLRAKCYSEQIRQRIVDFVKHIEDPSQRGKLEDILWRNKILFDPTPSMINIPPQSAIKTIDHPPVYSKQYLASEKDQLIKQEETRKLLERGQIEESTSPWSSPVVLVKKKDKTVRFCIDYRRLNTITVKDAFPLPRIDEIFDPLTHAVYFSKFDFKSGYFQVPLAKEDRPKTAFSTRDNHFQFTVLPQGITNGPATFQRIINHILGPTRWQYALAYIDDIIIYSKTFNEHLTHLNEICQLLKDARFRLNPEKCEIAKRQIEYLGHQVGDGNIRPCPKNINGLLNTRLPETADEACKFVKAAEYYRKFIPNFSVIAEPLRKFVPTTRTQAKKGQKTSVILNELEQQAFNQLKQILTNDLVLRIPDNQRPLKLQTDASDEGIGAVLLQIYPEGDRPVAYLSKKFTAAQQKWSPMEQECYAFICALQKWHNYLNGVKFVWETDHKSLTQLNQKAQLNKRCERWRLKILEFDFKVKYIPGSTNVMPDYLSRSPVEEAEEEPDEIISTSSTSTQTVNDQVFNQPLLTAAIQTRSMKRSEASINDNQQQDKTETTDSHPQENRIIAFTINQLKEAQQKDEAIIEIFKNINNRNDYTIINDILMYKSDPPVPYVPEGDIRISIMKIYHDSPANGAHFGRDKTLHKIKQRYFWPSMTKDITNHVKSCILCAKFNPRRRKPPGALQPLQPPNGVWQLLSIDFHGPLAPISQRGNRYIICATDVLSKFTVTKAVRDCSAQTAARFIKEDIICKFGTPQCILTDNGTHFTASLTTELFKQLGITHLYATPYHHQTNGQVERYNSTMDAKIATLSNERKTNWDDQLPFITFNYNSTFHASTNQVPFETMYGRRPVLPFDQQSDNVSLTYDRTHTKQLENYLSTMAELAKENINNNQQRYKQQYDYNRTNPTYNTGELVLIKTLNHHSKFDPKFEGPFRITRKLGPKTFIVQHTKKLTLTRQVTVDVMLPIFERNY</sequence>
<dbReference type="InterPro" id="IPR036397">
    <property type="entry name" value="RNaseH_sf"/>
</dbReference>
<evidence type="ECO:0000256" key="7">
    <source>
        <dbReference type="ARBA" id="ARBA00022918"/>
    </source>
</evidence>
<dbReference type="PROSITE" id="PS00141">
    <property type="entry name" value="ASP_PROTEASE"/>
    <property type="match status" value="1"/>
</dbReference>
<dbReference type="InterPro" id="IPR043502">
    <property type="entry name" value="DNA/RNA_pol_sf"/>
</dbReference>
<dbReference type="Gene3D" id="3.10.10.10">
    <property type="entry name" value="HIV Type 1 Reverse Transcriptase, subunit A, domain 1"/>
    <property type="match status" value="1"/>
</dbReference>
<dbReference type="InterPro" id="IPR021109">
    <property type="entry name" value="Peptidase_aspartic_dom_sf"/>
</dbReference>
<dbReference type="InterPro" id="IPR000477">
    <property type="entry name" value="RT_dom"/>
</dbReference>
<name>A0A814LNL9_ADIRI</name>
<dbReference type="PROSITE" id="PS50994">
    <property type="entry name" value="INTEGRASE"/>
    <property type="match status" value="1"/>
</dbReference>